<dbReference type="RefSeq" id="WP_171161951.1">
    <property type="nucleotide sequence ID" value="NZ_CP053073.1"/>
</dbReference>
<reference evidence="2 3" key="1">
    <citation type="submission" date="2020-04" db="EMBL/GenBank/DDBJ databases">
        <title>Usitatibacter rugosus gen. nov., sp. nov. and Usitatibacter palustris sp. nov., novel members of Usitatibacteraceae fam. nov. within the order Nitrosomonadales isolated from soil.</title>
        <authorList>
            <person name="Huber K.J."/>
            <person name="Neumann-Schaal M."/>
            <person name="Geppert A."/>
            <person name="Luckner M."/>
            <person name="Wanner G."/>
            <person name="Overmann J."/>
        </authorList>
    </citation>
    <scope>NUCLEOTIDE SEQUENCE [LARGE SCALE GENOMIC DNA]</scope>
    <source>
        <strain evidence="2 3">Swamp67</strain>
    </source>
</reference>
<proteinExistence type="predicted"/>
<dbReference type="InterPro" id="IPR010869">
    <property type="entry name" value="DUF1501"/>
</dbReference>
<feature type="signal peptide" evidence="1">
    <location>
        <begin position="1"/>
        <end position="38"/>
    </location>
</feature>
<dbReference type="AlphaFoldDB" id="A0A6M4H5Y0"/>
<feature type="chain" id="PRO_5027030816" description="Tat (Twin-arginine translocation) pathway signal sequence" evidence="1">
    <location>
        <begin position="39"/>
        <end position="453"/>
    </location>
</feature>
<dbReference type="Pfam" id="PF07394">
    <property type="entry name" value="DUF1501"/>
    <property type="match status" value="1"/>
</dbReference>
<accession>A0A6M4H5Y0</accession>
<keyword evidence="3" id="KW-1185">Reference proteome</keyword>
<evidence type="ECO:0008006" key="4">
    <source>
        <dbReference type="Google" id="ProtNLM"/>
    </source>
</evidence>
<dbReference type="Proteomes" id="UP000503096">
    <property type="component" value="Chromosome"/>
</dbReference>
<keyword evidence="1" id="KW-0732">Signal</keyword>
<evidence type="ECO:0000256" key="1">
    <source>
        <dbReference type="SAM" id="SignalP"/>
    </source>
</evidence>
<organism evidence="2 3">
    <name type="scientific">Usitatibacter palustris</name>
    <dbReference type="NCBI Taxonomy" id="2732487"/>
    <lineage>
        <taxon>Bacteria</taxon>
        <taxon>Pseudomonadati</taxon>
        <taxon>Pseudomonadota</taxon>
        <taxon>Betaproteobacteria</taxon>
        <taxon>Nitrosomonadales</taxon>
        <taxon>Usitatibacteraceae</taxon>
        <taxon>Usitatibacter</taxon>
    </lineage>
</organism>
<dbReference type="InParanoid" id="A0A6M4H5Y0"/>
<evidence type="ECO:0000313" key="3">
    <source>
        <dbReference type="Proteomes" id="UP000503096"/>
    </source>
</evidence>
<dbReference type="PANTHER" id="PTHR43737">
    <property type="entry name" value="BLL7424 PROTEIN"/>
    <property type="match status" value="1"/>
</dbReference>
<dbReference type="PROSITE" id="PS51318">
    <property type="entry name" value="TAT"/>
    <property type="match status" value="1"/>
</dbReference>
<name>A0A6M4H5Y0_9PROT</name>
<dbReference type="KEGG" id="upl:DSM104440_01842"/>
<dbReference type="InterPro" id="IPR006311">
    <property type="entry name" value="TAT_signal"/>
</dbReference>
<dbReference type="PANTHER" id="PTHR43737:SF1">
    <property type="entry name" value="DUF1501 DOMAIN-CONTAINING PROTEIN"/>
    <property type="match status" value="1"/>
</dbReference>
<gene>
    <name evidence="2" type="ORF">DSM104440_01842</name>
</gene>
<dbReference type="EMBL" id="CP053073">
    <property type="protein sequence ID" value="QJR15026.1"/>
    <property type="molecule type" value="Genomic_DNA"/>
</dbReference>
<protein>
    <recommendedName>
        <fullName evidence="4">Tat (Twin-arginine translocation) pathway signal sequence</fullName>
    </recommendedName>
</protein>
<evidence type="ECO:0000313" key="2">
    <source>
        <dbReference type="EMBL" id="QJR15026.1"/>
    </source>
</evidence>
<sequence length="453" mass="47152">MTLDRRRFLATAGALTTGGLASRLAPLSLLGLAAPAAAQVASDYKALVCVFLSGGVDGNNLIVPIDAAGYAQYTAVRTVDSGVNIPQGELLPIAPTAGSYGLHPDLTELHALFAQKRMAILANVGTLNMPTTKSNYFAERPDNLFSHSDQVAQWQSSVSEGASRTGWGGRIADQMAGSNGTFPVATSIAGINLFITSDTASPLALPTTGGLALQGFANNAASNARLAALQSILATDRDNAYVKAAGDVTTQAMSLSGIVNPILTATGSVVTPFFAGQTSSIAQQLQVVARLIEARAQTGAKRQVFFVQLGGFDTHSNELTTLATLLGQLSPAVRAFYDATVQMGISDKVTTFTLSDFGRTFQPASGAGTDHAWGNHHFILGGAVKGGEMYGKYPTLARTGPDDADTAGRWIPTTAVEQYGATLARWFGVSNAGIAQVFPNLTRFASSDLGFLV</sequence>